<evidence type="ECO:0008006" key="4">
    <source>
        <dbReference type="Google" id="ProtNLM"/>
    </source>
</evidence>
<accession>A0A4V0YJC1</accession>
<evidence type="ECO:0000313" key="3">
    <source>
        <dbReference type="Proteomes" id="UP000291121"/>
    </source>
</evidence>
<protein>
    <recommendedName>
        <fullName evidence="4">DUF1534 domain-containing protein</fullName>
    </recommendedName>
</protein>
<evidence type="ECO:0000313" key="2">
    <source>
        <dbReference type="EMBL" id="QAY83124.1"/>
    </source>
</evidence>
<feature type="region of interest" description="Disordered" evidence="1">
    <location>
        <begin position="18"/>
        <end position="43"/>
    </location>
</feature>
<dbReference type="Proteomes" id="UP000291121">
    <property type="component" value="Chromosome"/>
</dbReference>
<organism evidence="2 3">
    <name type="scientific">Pseudomonas arsenicoxydans</name>
    <dbReference type="NCBI Taxonomy" id="702115"/>
    <lineage>
        <taxon>Bacteria</taxon>
        <taxon>Pseudomonadati</taxon>
        <taxon>Pseudomonadota</taxon>
        <taxon>Gammaproteobacteria</taxon>
        <taxon>Pseudomonadales</taxon>
        <taxon>Pseudomonadaceae</taxon>
        <taxon>Pseudomonas</taxon>
    </lineage>
</organism>
<keyword evidence="3" id="KW-1185">Reference proteome</keyword>
<dbReference type="EMBL" id="CP024767">
    <property type="protein sequence ID" value="QAY83124.1"/>
    <property type="molecule type" value="Genomic_DNA"/>
</dbReference>
<proteinExistence type="predicted"/>
<reference evidence="2 3" key="1">
    <citation type="submission" date="2017-11" db="EMBL/GenBank/DDBJ databases">
        <title>Genome sequence of Pseudomonas arsenicoxydans ACM1.</title>
        <authorList>
            <person name="Nascimento F.X."/>
        </authorList>
    </citation>
    <scope>NUCLEOTIDE SEQUENCE [LARGE SCALE GENOMIC DNA]</scope>
    <source>
        <strain evidence="2 3">ACM1</strain>
    </source>
</reference>
<sequence>MCLSGRIRRAFCRSATNLPGTDRSHALRGNASRDAPRPVTRSVTGCIPTRTVRRLDVGTIRVPS</sequence>
<evidence type="ECO:0000256" key="1">
    <source>
        <dbReference type="SAM" id="MobiDB-lite"/>
    </source>
</evidence>
<gene>
    <name evidence="2" type="ORF">CUN61_03690</name>
</gene>
<dbReference type="AlphaFoldDB" id="A0A4V0YJC1"/>
<name>A0A4V0YJC1_9PSED</name>